<dbReference type="RefSeq" id="WP_377575147.1">
    <property type="nucleotide sequence ID" value="NZ_JBHTKA010000001.1"/>
</dbReference>
<dbReference type="InterPro" id="IPR035907">
    <property type="entry name" value="Hppk_sf"/>
</dbReference>
<evidence type="ECO:0000256" key="10">
    <source>
        <dbReference type="ARBA" id="ARBA00029409"/>
    </source>
</evidence>
<keyword evidence="8" id="KW-0067">ATP-binding</keyword>
<reference evidence="15" key="1">
    <citation type="journal article" date="2019" name="Int. J. Syst. Evol. Microbiol.">
        <title>The Global Catalogue of Microorganisms (GCM) 10K type strain sequencing project: providing services to taxonomists for standard genome sequencing and annotation.</title>
        <authorList>
            <consortium name="The Broad Institute Genomics Platform"/>
            <consortium name="The Broad Institute Genome Sequencing Center for Infectious Disease"/>
            <person name="Wu L."/>
            <person name="Ma J."/>
        </authorList>
    </citation>
    <scope>NUCLEOTIDE SEQUENCE [LARGE SCALE GENOMIC DNA]</scope>
    <source>
        <strain evidence="15">CCUG 58938</strain>
    </source>
</reference>
<sequence>MNNGIFLLLGTNLGDRSQHLAAARALIEAKAGKIMKASAVYVTAAWGKTDQPDFYNQVIEIDSILSPDDLLRTTKNIEEAMGRVRTEAWGARTMDIDILLYGDVIVEREQLTIPHPRMNNRKFTLIPLAEIAADVIHPVEQKSIRELLTLCNDTLDVSPLVRV</sequence>
<comment type="similarity">
    <text evidence="2">Belongs to the HPPK family.</text>
</comment>
<keyword evidence="15" id="KW-1185">Reference proteome</keyword>
<evidence type="ECO:0000256" key="9">
    <source>
        <dbReference type="ARBA" id="ARBA00022909"/>
    </source>
</evidence>
<evidence type="ECO:0000256" key="8">
    <source>
        <dbReference type="ARBA" id="ARBA00022840"/>
    </source>
</evidence>
<comment type="pathway">
    <text evidence="1">Cofactor biosynthesis; tetrahydrofolate biosynthesis; 2-amino-4-hydroxy-6-hydroxymethyl-7,8-dihydropteridine diphosphate from 7,8-dihydroneopterin triphosphate: step 4/4.</text>
</comment>
<comment type="caution">
    <text evidence="14">The sequence shown here is derived from an EMBL/GenBank/DDBJ whole genome shotgun (WGS) entry which is preliminary data.</text>
</comment>
<evidence type="ECO:0000259" key="13">
    <source>
        <dbReference type="Pfam" id="PF01288"/>
    </source>
</evidence>
<dbReference type="EMBL" id="JBHTKA010000001">
    <property type="protein sequence ID" value="MFD0998441.1"/>
    <property type="molecule type" value="Genomic_DNA"/>
</dbReference>
<dbReference type="NCBIfam" id="TIGR01498">
    <property type="entry name" value="folK"/>
    <property type="match status" value="1"/>
</dbReference>
<evidence type="ECO:0000256" key="7">
    <source>
        <dbReference type="ARBA" id="ARBA00022777"/>
    </source>
</evidence>
<dbReference type="Gene3D" id="3.30.70.560">
    <property type="entry name" value="7,8-Dihydro-6-hydroxymethylpterin-pyrophosphokinase HPPK"/>
    <property type="match status" value="1"/>
</dbReference>
<dbReference type="Proteomes" id="UP001597112">
    <property type="component" value="Unassembled WGS sequence"/>
</dbReference>
<gene>
    <name evidence="14" type="primary">folK</name>
    <name evidence="14" type="ORF">ACFQ21_03955</name>
</gene>
<evidence type="ECO:0000256" key="2">
    <source>
        <dbReference type="ARBA" id="ARBA00005810"/>
    </source>
</evidence>
<keyword evidence="7" id="KW-0418">Kinase</keyword>
<accession>A0ABW3JZ55</accession>
<dbReference type="PANTHER" id="PTHR43071:SF1">
    <property type="entry name" value="2-AMINO-4-HYDROXY-6-HYDROXYMETHYLDIHYDROPTERIDINE PYROPHOSPHOKINASE"/>
    <property type="match status" value="1"/>
</dbReference>
<comment type="function">
    <text evidence="10">Catalyzes the transfer of pyrophosphate from adenosine triphosphate (ATP) to 6-hydroxymethyl-7,8-dihydropterin, an enzymatic step in folate biosynthesis pathway.</text>
</comment>
<evidence type="ECO:0000313" key="15">
    <source>
        <dbReference type="Proteomes" id="UP001597112"/>
    </source>
</evidence>
<protein>
    <recommendedName>
        <fullName evidence="4">2-amino-4-hydroxy-6-hydroxymethyldihydropteridine pyrophosphokinase</fullName>
        <ecNumber evidence="3">2.7.6.3</ecNumber>
    </recommendedName>
    <alternativeName>
        <fullName evidence="11">6-hydroxymethyl-7,8-dihydropterin pyrophosphokinase</fullName>
    </alternativeName>
    <alternativeName>
        <fullName evidence="12">7,8-dihydro-6-hydroxymethylpterin-pyrophosphokinase</fullName>
    </alternativeName>
</protein>
<evidence type="ECO:0000256" key="1">
    <source>
        <dbReference type="ARBA" id="ARBA00005051"/>
    </source>
</evidence>
<organism evidence="14 15">
    <name type="scientific">Ohtaekwangia kribbensis</name>
    <dbReference type="NCBI Taxonomy" id="688913"/>
    <lineage>
        <taxon>Bacteria</taxon>
        <taxon>Pseudomonadati</taxon>
        <taxon>Bacteroidota</taxon>
        <taxon>Cytophagia</taxon>
        <taxon>Cytophagales</taxon>
        <taxon>Fulvivirgaceae</taxon>
        <taxon>Ohtaekwangia</taxon>
    </lineage>
</organism>
<dbReference type="InterPro" id="IPR000550">
    <property type="entry name" value="Hppk"/>
</dbReference>
<dbReference type="GO" id="GO:0003848">
    <property type="term" value="F:2-amino-4-hydroxy-6-hydroxymethyldihydropteridine diphosphokinase activity"/>
    <property type="evidence" value="ECO:0007669"/>
    <property type="project" value="UniProtKB-EC"/>
</dbReference>
<name>A0ABW3JZ55_9BACT</name>
<evidence type="ECO:0000256" key="5">
    <source>
        <dbReference type="ARBA" id="ARBA00022679"/>
    </source>
</evidence>
<dbReference type="SUPFAM" id="SSF55083">
    <property type="entry name" value="6-hydroxymethyl-7,8-dihydropterin pyrophosphokinase, HPPK"/>
    <property type="match status" value="1"/>
</dbReference>
<dbReference type="PANTHER" id="PTHR43071">
    <property type="entry name" value="2-AMINO-4-HYDROXY-6-HYDROXYMETHYLDIHYDROPTERIDINE PYROPHOSPHOKINASE"/>
    <property type="match status" value="1"/>
</dbReference>
<dbReference type="Pfam" id="PF01288">
    <property type="entry name" value="HPPK"/>
    <property type="match status" value="1"/>
</dbReference>
<keyword evidence="6" id="KW-0547">Nucleotide-binding</keyword>
<evidence type="ECO:0000256" key="6">
    <source>
        <dbReference type="ARBA" id="ARBA00022741"/>
    </source>
</evidence>
<dbReference type="EC" id="2.7.6.3" evidence="3"/>
<keyword evidence="9" id="KW-0289">Folate biosynthesis</keyword>
<evidence type="ECO:0000313" key="14">
    <source>
        <dbReference type="EMBL" id="MFD0998441.1"/>
    </source>
</evidence>
<proteinExistence type="inferred from homology"/>
<keyword evidence="5 14" id="KW-0808">Transferase</keyword>
<evidence type="ECO:0000256" key="11">
    <source>
        <dbReference type="ARBA" id="ARBA00029766"/>
    </source>
</evidence>
<evidence type="ECO:0000256" key="3">
    <source>
        <dbReference type="ARBA" id="ARBA00013253"/>
    </source>
</evidence>
<feature type="domain" description="7,8-dihydro-6-hydroxymethylpterin-pyrophosphokinase" evidence="13">
    <location>
        <begin position="7"/>
        <end position="132"/>
    </location>
</feature>
<evidence type="ECO:0000256" key="4">
    <source>
        <dbReference type="ARBA" id="ARBA00016218"/>
    </source>
</evidence>
<dbReference type="CDD" id="cd00483">
    <property type="entry name" value="HPPK"/>
    <property type="match status" value="1"/>
</dbReference>
<evidence type="ECO:0000256" key="12">
    <source>
        <dbReference type="ARBA" id="ARBA00033413"/>
    </source>
</evidence>